<evidence type="ECO:0000259" key="6">
    <source>
        <dbReference type="Pfam" id="PF18135"/>
    </source>
</evidence>
<dbReference type="RefSeq" id="WP_062423137.1">
    <property type="nucleotide sequence ID" value="NZ_BBYA01000013.1"/>
</dbReference>
<keyword evidence="2 7" id="KW-0489">Methyltransferase</keyword>
<dbReference type="PANTHER" id="PTHR33841:SF1">
    <property type="entry name" value="DNA METHYLTRANSFERASE A"/>
    <property type="match status" value="1"/>
</dbReference>
<dbReference type="InterPro" id="IPR029063">
    <property type="entry name" value="SAM-dependent_MTases_sf"/>
</dbReference>
<dbReference type="PATRIC" id="fig|229920.5.peg.837"/>
<dbReference type="InterPro" id="IPR050953">
    <property type="entry name" value="N4_N6_ade-DNA_methylase"/>
</dbReference>
<protein>
    <recommendedName>
        <fullName evidence="1">site-specific DNA-methyltransferase (adenine-specific)</fullName>
        <ecNumber evidence="1">2.1.1.72</ecNumber>
    </recommendedName>
</protein>
<dbReference type="GO" id="GO:0009007">
    <property type="term" value="F:site-specific DNA-methyltransferase (adenine-specific) activity"/>
    <property type="evidence" value="ECO:0007669"/>
    <property type="project" value="UniProtKB-EC"/>
</dbReference>
<dbReference type="OrthoDB" id="9758243at2"/>
<feature type="domain" description="Type ISP restriction-modification enzyme LLaBIII C-terminal specificity" evidence="6">
    <location>
        <begin position="682"/>
        <end position="1001"/>
    </location>
</feature>
<dbReference type="Proteomes" id="UP000050430">
    <property type="component" value="Unassembled WGS sequence"/>
</dbReference>
<organism evidence="7 8">
    <name type="scientific">Leptolinea tardivitalis</name>
    <dbReference type="NCBI Taxonomy" id="229920"/>
    <lineage>
        <taxon>Bacteria</taxon>
        <taxon>Bacillati</taxon>
        <taxon>Chloroflexota</taxon>
        <taxon>Anaerolineae</taxon>
        <taxon>Anaerolineales</taxon>
        <taxon>Anaerolineaceae</taxon>
        <taxon>Leptolinea</taxon>
    </lineage>
</organism>
<dbReference type="GO" id="GO:0008170">
    <property type="term" value="F:N-methyltransferase activity"/>
    <property type="evidence" value="ECO:0007669"/>
    <property type="project" value="InterPro"/>
</dbReference>
<dbReference type="InterPro" id="IPR003356">
    <property type="entry name" value="DNA_methylase_A-5"/>
</dbReference>
<gene>
    <name evidence="7" type="ORF">ADM99_02490</name>
</gene>
<accession>A0A0P6XNR0</accession>
<dbReference type="GO" id="GO:0032259">
    <property type="term" value="P:methylation"/>
    <property type="evidence" value="ECO:0007669"/>
    <property type="project" value="UniProtKB-KW"/>
</dbReference>
<sequence length="1038" mass="119914">MTQTLQNYLASISEITQRDDSREESYYSTLETLLLTLATKTVKVTTLPKKTEAGNPDFRVWDGRQHITGYIEAKKPGTNLDQVETTDQLKRYLKTFPNLILTDFYEFRLYREGNLIKQVQIGRQFIAKKLRTLPPLENEEQFAELIEYFFNFSLPRTFTANTLARELAKRTRFLRDEIVSQEIQEQQEQPNQLHGFFEAFKKYLIPALDEKTFADLYAQTVAYGLFAARSRSGESFSRQTAVNFIPRSIGILHDVFQYISLGNPSPQMEVIIDDIADVLSVADIDAILHQYARQGKGSDPIMHFYETFLSVYDPALREARGVYYTPEPVVGFIVRSIHDLLKTRFGLSDGLASPEVTMLDPAAGTLTFPAEAIRLAVDEFTRKYGEGGKARFIQEHILKNFYAFELMMAPYAMGHMKINLLLEELGYTLQNGERFNLYLTNTLDMKEIEATALPGLSALSHESKLAAKVKKQDPILVIMGNPPYSGMSANRSEWTEKLLKTDLDGAQSYYSVDGKPLGEKNPKWLQDDYVKFLRFAQWKIEKAGRGIVGMITNHSYLDNPTFRGMRQSLMKTFDEIYIVNLHGNSLKKEIAPDGSKDENVFDIQQGVAIVLLIKGLETSNCVIKQIDLFGLRENKYRWLENLDIGEVQFSFLSPESPHYFLIPRKTKDIKQYENWFPIDKAFLVNRMGIVTSRDDFIIDFSKDQLKRRIFQLQDTQISNELLANAYKLIDKPNWSLQNTRSIIQSESDLENYFRTILYRPFDNRTIFYHDALLERSRLEIMRHMIQGENIGLCLSKRVEGNKTWDHIFISKTIITHHTVSLKEGNFLFPLYQYPDPNQRDLFSSSTVERQPNISSELINILSSAYERQPIPEEILYYIYGIFYCPSYRSTYAEYLRTDFPRVPFAGDYAVFRQMADYGKRLADLHLLESPELDPPVCRYQGSGGNDRVEKVVYDPADGRVHINAGKYFEGISPEMWTYQIGGYQVLNKYLKDRKGRLMDDPRRYARIATAIQKTIEIQSELDPVFHQIENNYLPINLP</sequence>
<dbReference type="STRING" id="229920.ADM99_02490"/>
<dbReference type="GO" id="GO:0003677">
    <property type="term" value="F:DNA binding"/>
    <property type="evidence" value="ECO:0007669"/>
    <property type="project" value="InterPro"/>
</dbReference>
<dbReference type="Pfam" id="PF18135">
    <property type="entry name" value="Type_ISP_C"/>
    <property type="match status" value="1"/>
</dbReference>
<comment type="catalytic activity">
    <reaction evidence="4">
        <text>a 2'-deoxyadenosine in DNA + S-adenosyl-L-methionine = an N(6)-methyl-2'-deoxyadenosine in DNA + S-adenosyl-L-homocysteine + H(+)</text>
        <dbReference type="Rhea" id="RHEA:15197"/>
        <dbReference type="Rhea" id="RHEA-COMP:12418"/>
        <dbReference type="Rhea" id="RHEA-COMP:12419"/>
        <dbReference type="ChEBI" id="CHEBI:15378"/>
        <dbReference type="ChEBI" id="CHEBI:57856"/>
        <dbReference type="ChEBI" id="CHEBI:59789"/>
        <dbReference type="ChEBI" id="CHEBI:90615"/>
        <dbReference type="ChEBI" id="CHEBI:90616"/>
        <dbReference type="EC" id="2.1.1.72"/>
    </reaction>
</comment>
<reference evidence="7 8" key="1">
    <citation type="submission" date="2015-07" db="EMBL/GenBank/DDBJ databases">
        <title>Genome sequence of Leptolinea tardivitalis DSM 16556.</title>
        <authorList>
            <person name="Hemp J."/>
            <person name="Ward L.M."/>
            <person name="Pace L.A."/>
            <person name="Fischer W.W."/>
        </authorList>
    </citation>
    <scope>NUCLEOTIDE SEQUENCE [LARGE SCALE GENOMIC DNA]</scope>
    <source>
        <strain evidence="7 8">YMTK-2</strain>
    </source>
</reference>
<comment type="caution">
    <text evidence="7">The sequence shown here is derived from an EMBL/GenBank/DDBJ whole genome shotgun (WGS) entry which is preliminary data.</text>
</comment>
<evidence type="ECO:0000256" key="4">
    <source>
        <dbReference type="ARBA" id="ARBA00047942"/>
    </source>
</evidence>
<dbReference type="EMBL" id="LGCK01000005">
    <property type="protein sequence ID" value="KPL73711.1"/>
    <property type="molecule type" value="Genomic_DNA"/>
</dbReference>
<evidence type="ECO:0000259" key="5">
    <source>
        <dbReference type="Pfam" id="PF02384"/>
    </source>
</evidence>
<dbReference type="EC" id="2.1.1.72" evidence="1"/>
<dbReference type="PANTHER" id="PTHR33841">
    <property type="entry name" value="DNA METHYLTRANSFERASE YEEA-RELATED"/>
    <property type="match status" value="1"/>
</dbReference>
<proteinExistence type="predicted"/>
<evidence type="ECO:0000256" key="1">
    <source>
        <dbReference type="ARBA" id="ARBA00011900"/>
    </source>
</evidence>
<name>A0A0P6XNR0_9CHLR</name>
<feature type="domain" description="DNA methylase adenine-specific" evidence="5">
    <location>
        <begin position="299"/>
        <end position="488"/>
    </location>
</feature>
<keyword evidence="3 7" id="KW-0808">Transferase</keyword>
<evidence type="ECO:0000313" key="8">
    <source>
        <dbReference type="Proteomes" id="UP000050430"/>
    </source>
</evidence>
<evidence type="ECO:0000256" key="3">
    <source>
        <dbReference type="ARBA" id="ARBA00022679"/>
    </source>
</evidence>
<keyword evidence="8" id="KW-1185">Reference proteome</keyword>
<dbReference type="SUPFAM" id="SSF53335">
    <property type="entry name" value="S-adenosyl-L-methionine-dependent methyltransferases"/>
    <property type="match status" value="1"/>
</dbReference>
<dbReference type="Gene3D" id="3.40.50.150">
    <property type="entry name" value="Vaccinia Virus protein VP39"/>
    <property type="match status" value="1"/>
</dbReference>
<dbReference type="InterPro" id="IPR041635">
    <property type="entry name" value="Type_ISP_LLaBIII_C"/>
</dbReference>
<evidence type="ECO:0000313" key="7">
    <source>
        <dbReference type="EMBL" id="KPL73711.1"/>
    </source>
</evidence>
<dbReference type="REBASE" id="132856">
    <property type="entry name" value="LtaYMTK2ORF2490P"/>
</dbReference>
<evidence type="ECO:0000256" key="2">
    <source>
        <dbReference type="ARBA" id="ARBA00022603"/>
    </source>
</evidence>
<dbReference type="Pfam" id="PF02384">
    <property type="entry name" value="N6_Mtase"/>
    <property type="match status" value="1"/>
</dbReference>
<dbReference type="AlphaFoldDB" id="A0A0P6XNR0"/>
<dbReference type="PRINTS" id="PR00507">
    <property type="entry name" value="N12N6MTFRASE"/>
</dbReference>